<keyword evidence="2" id="KW-1185">Reference proteome</keyword>
<accession>A0A2H5QKR3</accession>
<sequence>MGLCYDEDVVLIKHKTMHRLLKKYFAGRFHEINLGQFEQRFVDLDFRAMDDTNALKNCPVLLCW</sequence>
<evidence type="ECO:0000313" key="2">
    <source>
        <dbReference type="Proteomes" id="UP000236630"/>
    </source>
</evidence>
<name>A0A2H5QKR3_CITUN</name>
<proteinExistence type="predicted"/>
<evidence type="ECO:0000313" key="1">
    <source>
        <dbReference type="EMBL" id="GAY65212.1"/>
    </source>
</evidence>
<dbReference type="Proteomes" id="UP000236630">
    <property type="component" value="Unassembled WGS sequence"/>
</dbReference>
<gene>
    <name evidence="1" type="ORF">CUMW_239430</name>
</gene>
<comment type="caution">
    <text evidence="1">The sequence shown here is derived from an EMBL/GenBank/DDBJ whole genome shotgun (WGS) entry which is preliminary data.</text>
</comment>
<organism evidence="1 2">
    <name type="scientific">Citrus unshiu</name>
    <name type="common">Satsuma mandarin</name>
    <name type="synonym">Citrus nobilis var. unshiu</name>
    <dbReference type="NCBI Taxonomy" id="55188"/>
    <lineage>
        <taxon>Eukaryota</taxon>
        <taxon>Viridiplantae</taxon>
        <taxon>Streptophyta</taxon>
        <taxon>Embryophyta</taxon>
        <taxon>Tracheophyta</taxon>
        <taxon>Spermatophyta</taxon>
        <taxon>Magnoliopsida</taxon>
        <taxon>eudicotyledons</taxon>
        <taxon>Gunneridae</taxon>
        <taxon>Pentapetalae</taxon>
        <taxon>rosids</taxon>
        <taxon>malvids</taxon>
        <taxon>Sapindales</taxon>
        <taxon>Rutaceae</taxon>
        <taxon>Aurantioideae</taxon>
        <taxon>Citrus</taxon>
    </lineage>
</organism>
<dbReference type="AlphaFoldDB" id="A0A2H5QKR3"/>
<dbReference type="EMBL" id="BDQV01000462">
    <property type="protein sequence ID" value="GAY65212.1"/>
    <property type="molecule type" value="Genomic_DNA"/>
</dbReference>
<reference evidence="1 2" key="1">
    <citation type="journal article" date="2017" name="Front. Genet.">
        <title>Draft sequencing of the heterozygous diploid genome of Satsuma (Citrus unshiu Marc.) using a hybrid assembly approach.</title>
        <authorList>
            <person name="Shimizu T."/>
            <person name="Tanizawa Y."/>
            <person name="Mochizuki T."/>
            <person name="Nagasaki H."/>
            <person name="Yoshioka T."/>
            <person name="Toyoda A."/>
            <person name="Fujiyama A."/>
            <person name="Kaminuma E."/>
            <person name="Nakamura Y."/>
        </authorList>
    </citation>
    <scope>NUCLEOTIDE SEQUENCE [LARGE SCALE GENOMIC DNA]</scope>
    <source>
        <strain evidence="2">cv. Miyagawa wase</strain>
    </source>
</reference>
<protein>
    <submittedName>
        <fullName evidence="1">Uncharacterized protein</fullName>
    </submittedName>
</protein>